<dbReference type="Gene3D" id="3.90.550.50">
    <property type="match status" value="1"/>
</dbReference>
<accession>A0A9P1N0W0</accession>
<dbReference type="OrthoDB" id="5773424at2759"/>
<evidence type="ECO:0000313" key="2">
    <source>
        <dbReference type="Proteomes" id="UP001152747"/>
    </source>
</evidence>
<proteinExistence type="predicted"/>
<reference evidence="1" key="1">
    <citation type="submission" date="2022-11" db="EMBL/GenBank/DDBJ databases">
        <authorList>
            <person name="Kikuchi T."/>
        </authorList>
    </citation>
    <scope>NUCLEOTIDE SEQUENCE</scope>
    <source>
        <strain evidence="1">PS1010</strain>
    </source>
</reference>
<dbReference type="Proteomes" id="UP001152747">
    <property type="component" value="Unassembled WGS sequence"/>
</dbReference>
<protein>
    <submittedName>
        <fullName evidence="1">Uncharacterized protein</fullName>
    </submittedName>
</protein>
<organism evidence="1 2">
    <name type="scientific">Caenorhabditis angaria</name>
    <dbReference type="NCBI Taxonomy" id="860376"/>
    <lineage>
        <taxon>Eukaryota</taxon>
        <taxon>Metazoa</taxon>
        <taxon>Ecdysozoa</taxon>
        <taxon>Nematoda</taxon>
        <taxon>Chromadorea</taxon>
        <taxon>Rhabditida</taxon>
        <taxon>Rhabditina</taxon>
        <taxon>Rhabditomorpha</taxon>
        <taxon>Rhabditoidea</taxon>
        <taxon>Rhabditidae</taxon>
        <taxon>Peloderinae</taxon>
        <taxon>Caenorhabditis</taxon>
    </lineage>
</organism>
<dbReference type="EMBL" id="CANHGI010000003">
    <property type="protein sequence ID" value="CAI5445838.1"/>
    <property type="molecule type" value="Genomic_DNA"/>
</dbReference>
<name>A0A9P1N0W0_9PELO</name>
<dbReference type="AlphaFoldDB" id="A0A9P1N0W0"/>
<comment type="caution">
    <text evidence="1">The sequence shown here is derived from an EMBL/GenBank/DDBJ whole genome shotgun (WGS) entry which is preliminary data.</text>
</comment>
<keyword evidence="2" id="KW-1185">Reference proteome</keyword>
<evidence type="ECO:0000313" key="1">
    <source>
        <dbReference type="EMBL" id="CAI5445838.1"/>
    </source>
</evidence>
<gene>
    <name evidence="1" type="ORF">CAMP_LOCUS8475</name>
</gene>
<sequence length="234" mass="28134">MLSYNPRKFNQTHKTSLFVSLQSTDYDKTEACENSWLQKADDYFIFPKSFMKRLNLNEMWSLSHYSQLMSQTYLNLPHQSRWILFTFDDNFYFIEKLIDELANYDSHRDYYFIIRDYSSKDFHFPSIIMSRNALDTFYENREKCTSQLHSIEDWLTTCFQGVKPFIISRDFSGKSRCFALNRHFEIEEMKKYKKNDYDDGYSVINEHSSSLISFSNLTVDDLRLLPILIDRIVK</sequence>